<dbReference type="GO" id="GO:0005739">
    <property type="term" value="C:mitochondrion"/>
    <property type="evidence" value="ECO:0007669"/>
    <property type="project" value="TreeGrafter"/>
</dbReference>
<dbReference type="EMBL" id="JAPDRK010000001">
    <property type="protein sequence ID" value="KAJ9616480.1"/>
    <property type="molecule type" value="Genomic_DNA"/>
</dbReference>
<dbReference type="Proteomes" id="UP001172673">
    <property type="component" value="Unassembled WGS sequence"/>
</dbReference>
<evidence type="ECO:0008006" key="5">
    <source>
        <dbReference type="Google" id="ProtNLM"/>
    </source>
</evidence>
<evidence type="ECO:0000256" key="2">
    <source>
        <dbReference type="SAM" id="MobiDB-lite"/>
    </source>
</evidence>
<dbReference type="PANTHER" id="PTHR11941">
    <property type="entry name" value="ENOYL-COA HYDRATASE-RELATED"/>
    <property type="match status" value="1"/>
</dbReference>
<evidence type="ECO:0000313" key="4">
    <source>
        <dbReference type="Proteomes" id="UP001172673"/>
    </source>
</evidence>
<sequence length="340" mass="37687">MPRKTAAVLNSRHFTRAIAQHRKINPRPLSTPDMNVVKVDFIGSEHRQGRIRREEVVLSKDDHKIVKVIIQNAQKGNALNPSLLKDLKTVCQELALREDIRCVILRGDRSEGDRAAGVKASFCTGMDVSHLASLDSPEQAKSLILAVHEAGQAIRDLPATTIAAIDGRCYGAGLELAASCDFRFATKDSLFAMPEVELGIPSVVQARLLANIIGWQKTRQLLLIGNTVDSNLAKIWGLIDYVFSTDGNLLAAVSRTAQRIAENAPFAMKAQKRLINYWEETDLRTGIDASVEAFAASFDNGAVEPKDYMNRFFEKRRAEKEKYKPAQLQTSDNLEATDEK</sequence>
<comment type="caution">
    <text evidence="3">The sequence shown here is derived from an EMBL/GenBank/DDBJ whole genome shotgun (WGS) entry which is preliminary data.</text>
</comment>
<dbReference type="AlphaFoldDB" id="A0AA39CQ39"/>
<evidence type="ECO:0000313" key="3">
    <source>
        <dbReference type="EMBL" id="KAJ9616480.1"/>
    </source>
</evidence>
<evidence type="ECO:0000256" key="1">
    <source>
        <dbReference type="ARBA" id="ARBA00005254"/>
    </source>
</evidence>
<feature type="region of interest" description="Disordered" evidence="2">
    <location>
        <begin position="318"/>
        <end position="340"/>
    </location>
</feature>
<organism evidence="3 4">
    <name type="scientific">Cladophialophora chaetospira</name>
    <dbReference type="NCBI Taxonomy" id="386627"/>
    <lineage>
        <taxon>Eukaryota</taxon>
        <taxon>Fungi</taxon>
        <taxon>Dikarya</taxon>
        <taxon>Ascomycota</taxon>
        <taxon>Pezizomycotina</taxon>
        <taxon>Eurotiomycetes</taxon>
        <taxon>Chaetothyriomycetidae</taxon>
        <taxon>Chaetothyriales</taxon>
        <taxon>Herpotrichiellaceae</taxon>
        <taxon>Cladophialophora</taxon>
    </lineage>
</organism>
<keyword evidence="4" id="KW-1185">Reference proteome</keyword>
<dbReference type="PANTHER" id="PTHR11941:SF171">
    <property type="entry name" value="SD19268P"/>
    <property type="match status" value="1"/>
</dbReference>
<gene>
    <name evidence="3" type="ORF">H2200_000199</name>
</gene>
<dbReference type="InterPro" id="IPR029045">
    <property type="entry name" value="ClpP/crotonase-like_dom_sf"/>
</dbReference>
<dbReference type="Gene3D" id="3.90.226.10">
    <property type="entry name" value="2-enoyl-CoA Hydratase, Chain A, domain 1"/>
    <property type="match status" value="1"/>
</dbReference>
<accession>A0AA39CQ39</accession>
<protein>
    <recommendedName>
        <fullName evidence="5">Enoyl-CoA hydratase/isomerase family protein</fullName>
    </recommendedName>
</protein>
<dbReference type="GO" id="GO:0006635">
    <property type="term" value="P:fatty acid beta-oxidation"/>
    <property type="evidence" value="ECO:0007669"/>
    <property type="project" value="TreeGrafter"/>
</dbReference>
<comment type="similarity">
    <text evidence="1">Belongs to the enoyl-CoA hydratase/isomerase family.</text>
</comment>
<name>A0AA39CQ39_9EURO</name>
<dbReference type="SUPFAM" id="SSF52096">
    <property type="entry name" value="ClpP/crotonase"/>
    <property type="match status" value="1"/>
</dbReference>
<dbReference type="InterPro" id="IPR001753">
    <property type="entry name" value="Enoyl-CoA_hydra/iso"/>
</dbReference>
<reference evidence="3" key="1">
    <citation type="submission" date="2022-10" db="EMBL/GenBank/DDBJ databases">
        <title>Culturing micro-colonial fungi from biological soil crusts in the Mojave desert and describing Neophaeococcomyces mojavensis, and introducing the new genera and species Taxawa tesnikishii.</title>
        <authorList>
            <person name="Kurbessoian T."/>
            <person name="Stajich J.E."/>
        </authorList>
    </citation>
    <scope>NUCLEOTIDE SEQUENCE</scope>
    <source>
        <strain evidence="3">TK_41</strain>
    </source>
</reference>
<dbReference type="Pfam" id="PF00378">
    <property type="entry name" value="ECH_1"/>
    <property type="match status" value="1"/>
</dbReference>
<proteinExistence type="inferred from homology"/>
<dbReference type="CDD" id="cd06558">
    <property type="entry name" value="crotonase-like"/>
    <property type="match status" value="1"/>
</dbReference>